<dbReference type="EMBL" id="VSSQ01094461">
    <property type="protein sequence ID" value="MPN38934.1"/>
    <property type="molecule type" value="Genomic_DNA"/>
</dbReference>
<protein>
    <recommendedName>
        <fullName evidence="3">Type II secretion system protein GspF domain-containing protein</fullName>
    </recommendedName>
</protein>
<gene>
    <name evidence="2" type="ORF">SDC9_186459</name>
</gene>
<name>A0A645HS18_9ZZZZ</name>
<organism evidence="2">
    <name type="scientific">bioreactor metagenome</name>
    <dbReference type="NCBI Taxonomy" id="1076179"/>
    <lineage>
        <taxon>unclassified sequences</taxon>
        <taxon>metagenomes</taxon>
        <taxon>ecological metagenomes</taxon>
    </lineage>
</organism>
<sequence>MQSIHKKVKQLDQEIEAEMPRLVETLNLTFQEHRDLISVFEKYRRVSREALGRELDRLILDLKTGNQEQALKEMDARLCLPSFSALCAILCGIHKGVDQRTSLLVLERDLRTAERERLRRDMDNGPKRIKTASFILTFLMIALFMIPIVLLILRNLTAVGL</sequence>
<dbReference type="AlphaFoldDB" id="A0A645HS18"/>
<comment type="caution">
    <text evidence="2">The sequence shown here is derived from an EMBL/GenBank/DDBJ whole genome shotgun (WGS) entry which is preliminary data.</text>
</comment>
<keyword evidence="1" id="KW-0472">Membrane</keyword>
<evidence type="ECO:0008006" key="3">
    <source>
        <dbReference type="Google" id="ProtNLM"/>
    </source>
</evidence>
<keyword evidence="1" id="KW-1133">Transmembrane helix</keyword>
<keyword evidence="1" id="KW-0812">Transmembrane</keyword>
<evidence type="ECO:0000256" key="1">
    <source>
        <dbReference type="SAM" id="Phobius"/>
    </source>
</evidence>
<evidence type="ECO:0000313" key="2">
    <source>
        <dbReference type="EMBL" id="MPN38934.1"/>
    </source>
</evidence>
<proteinExistence type="predicted"/>
<accession>A0A645HS18</accession>
<reference evidence="2" key="1">
    <citation type="submission" date="2019-08" db="EMBL/GenBank/DDBJ databases">
        <authorList>
            <person name="Kucharzyk K."/>
            <person name="Murdoch R.W."/>
            <person name="Higgins S."/>
            <person name="Loffler F."/>
        </authorList>
    </citation>
    <scope>NUCLEOTIDE SEQUENCE</scope>
</reference>
<feature type="transmembrane region" description="Helical" evidence="1">
    <location>
        <begin position="132"/>
        <end position="153"/>
    </location>
</feature>